<dbReference type="Pfam" id="PF03551">
    <property type="entry name" value="PadR"/>
    <property type="match status" value="1"/>
</dbReference>
<evidence type="ECO:0000259" key="1">
    <source>
        <dbReference type="Pfam" id="PF03551"/>
    </source>
</evidence>
<evidence type="ECO:0000313" key="3">
    <source>
        <dbReference type="Proteomes" id="UP001057580"/>
    </source>
</evidence>
<dbReference type="RefSeq" id="WP_260643470.1">
    <property type="nucleotide sequence ID" value="NZ_CP104003.1"/>
</dbReference>
<dbReference type="EMBL" id="CP104003">
    <property type="protein sequence ID" value="UWM56356.1"/>
    <property type="molecule type" value="Genomic_DNA"/>
</dbReference>
<dbReference type="Gene3D" id="1.10.10.10">
    <property type="entry name" value="Winged helix-like DNA-binding domain superfamily/Winged helix DNA-binding domain"/>
    <property type="match status" value="1"/>
</dbReference>
<keyword evidence="3" id="KW-1185">Reference proteome</keyword>
<feature type="domain" description="Transcription regulator PadR N-terminal" evidence="1">
    <location>
        <begin position="70"/>
        <end position="128"/>
    </location>
</feature>
<sequence length="159" mass="16922">MAFAPGIDREDKESSVTVEMLYRELSSGGGSGDIESPTDLLGDVSDALFPGEAVELDESVVKGNLDAVLLALVATQDHNTHGKGLMETLATAFGAEFSPGTVYPSLHDLEEDGCLETRELVRTKEYAVDDADLSRERVAAAARQHLLLGAFLQEVAGDL</sequence>
<dbReference type="GeneID" id="74942490"/>
<name>A0A9E7U9V8_9EURY</name>
<dbReference type="Proteomes" id="UP001057580">
    <property type="component" value="Chromosome"/>
</dbReference>
<organism evidence="2 3">
    <name type="scientific">Salinirubellus salinus</name>
    <dbReference type="NCBI Taxonomy" id="1364945"/>
    <lineage>
        <taxon>Archaea</taxon>
        <taxon>Methanobacteriati</taxon>
        <taxon>Methanobacteriota</taxon>
        <taxon>Stenosarchaea group</taxon>
        <taxon>Halobacteria</taxon>
        <taxon>Halobacteriales</taxon>
        <taxon>Natronomonadaceae</taxon>
        <taxon>Salinirubellus</taxon>
    </lineage>
</organism>
<dbReference type="InterPro" id="IPR036390">
    <property type="entry name" value="WH_DNA-bd_sf"/>
</dbReference>
<dbReference type="AlphaFoldDB" id="A0A9E7U9V8"/>
<dbReference type="SUPFAM" id="SSF46785">
    <property type="entry name" value="Winged helix' DNA-binding domain"/>
    <property type="match status" value="1"/>
</dbReference>
<dbReference type="InterPro" id="IPR036388">
    <property type="entry name" value="WH-like_DNA-bd_sf"/>
</dbReference>
<gene>
    <name evidence="2" type="ORF">N0B31_08670</name>
</gene>
<protein>
    <submittedName>
        <fullName evidence="2">PadR family transcriptional regulator</fullName>
    </submittedName>
</protein>
<proteinExistence type="predicted"/>
<dbReference type="InterPro" id="IPR005149">
    <property type="entry name" value="Tscrpt_reg_PadR_N"/>
</dbReference>
<dbReference type="KEGG" id="ssai:N0B31_08670"/>
<evidence type="ECO:0000313" key="2">
    <source>
        <dbReference type="EMBL" id="UWM56356.1"/>
    </source>
</evidence>
<reference evidence="2" key="1">
    <citation type="submission" date="2022-09" db="EMBL/GenBank/DDBJ databases">
        <title>Diverse halophilic archaea isolated from saline environments.</title>
        <authorList>
            <person name="Cui H.-L."/>
        </authorList>
    </citation>
    <scope>NUCLEOTIDE SEQUENCE</scope>
    <source>
        <strain evidence="2">ZS-35-S2</strain>
    </source>
</reference>
<accession>A0A9E7U9V8</accession>